<feature type="compositionally biased region" description="Acidic residues" evidence="1">
    <location>
        <begin position="561"/>
        <end position="570"/>
    </location>
</feature>
<dbReference type="PANTHER" id="PTHR22775">
    <property type="entry name" value="SORTING NEXIN"/>
    <property type="match status" value="1"/>
</dbReference>
<evidence type="ECO:0000313" key="3">
    <source>
        <dbReference type="EMBL" id="OBR82354.1"/>
    </source>
</evidence>
<reference evidence="4" key="2">
    <citation type="submission" date="2013-07" db="EMBL/GenBank/DDBJ databases">
        <authorList>
            <consortium name="The Broad Institute Genome Sequencing Platform"/>
            <person name="Cuomo C."/>
            <person name="Litvintseva A."/>
            <person name="Chen Y."/>
            <person name="Heitman J."/>
            <person name="Sun S."/>
            <person name="Springer D."/>
            <person name="Dromer F."/>
            <person name="Young S.K."/>
            <person name="Zeng Q."/>
            <person name="Gargeya S."/>
            <person name="Fitzgerald M."/>
            <person name="Abouelleil A."/>
            <person name="Alvarado L."/>
            <person name="Berlin A.M."/>
            <person name="Chapman S.B."/>
            <person name="Dewar J."/>
            <person name="Goldberg J."/>
            <person name="Griggs A."/>
            <person name="Gujja S."/>
            <person name="Hansen M."/>
            <person name="Howarth C."/>
            <person name="Imamovic A."/>
            <person name="Larimer J."/>
            <person name="McCowan C."/>
            <person name="Murphy C."/>
            <person name="Pearson M."/>
            <person name="Priest M."/>
            <person name="Roberts A."/>
            <person name="Saif S."/>
            <person name="Shea T."/>
            <person name="Sykes S."/>
            <person name="Wortman J."/>
            <person name="Nusbaum C."/>
            <person name="Birren B."/>
        </authorList>
    </citation>
    <scope>NUCLEOTIDE SEQUENCE</scope>
    <source>
        <strain evidence="4">CBS 10117</strain>
    </source>
</reference>
<proteinExistence type="predicted"/>
<evidence type="ECO:0000313" key="4">
    <source>
        <dbReference type="EMBL" id="WWC65939.1"/>
    </source>
</evidence>
<dbReference type="EMBL" id="CP144540">
    <property type="protein sequence ID" value="WWC65939.1"/>
    <property type="molecule type" value="Genomic_DNA"/>
</dbReference>
<evidence type="ECO:0000313" key="5">
    <source>
        <dbReference type="Proteomes" id="UP000078595"/>
    </source>
</evidence>
<dbReference type="InterPro" id="IPR003114">
    <property type="entry name" value="Phox_assoc"/>
</dbReference>
<organism evidence="3">
    <name type="scientific">Kwoniella dejecticola CBS 10117</name>
    <dbReference type="NCBI Taxonomy" id="1296121"/>
    <lineage>
        <taxon>Eukaryota</taxon>
        <taxon>Fungi</taxon>
        <taxon>Dikarya</taxon>
        <taxon>Basidiomycota</taxon>
        <taxon>Agaricomycotina</taxon>
        <taxon>Tremellomycetes</taxon>
        <taxon>Tremellales</taxon>
        <taxon>Cryptococcaceae</taxon>
        <taxon>Kwoniella</taxon>
    </lineage>
</organism>
<dbReference type="EMBL" id="KI894035">
    <property type="protein sequence ID" value="OBR82354.1"/>
    <property type="molecule type" value="Genomic_DNA"/>
</dbReference>
<dbReference type="VEuPathDB" id="FungiDB:I303_07113"/>
<dbReference type="RefSeq" id="XP_018260196.1">
    <property type="nucleotide sequence ID" value="XM_018410387.1"/>
</dbReference>
<protein>
    <recommendedName>
        <fullName evidence="2">PXA domain-containing protein</fullName>
    </recommendedName>
</protein>
<dbReference type="OrthoDB" id="431557at2759"/>
<feature type="compositionally biased region" description="Polar residues" evidence="1">
    <location>
        <begin position="1"/>
        <end position="10"/>
    </location>
</feature>
<gene>
    <name evidence="3" type="ORF">I303_07113</name>
    <name evidence="4" type="ORF">I303_108561</name>
</gene>
<feature type="region of interest" description="Disordered" evidence="1">
    <location>
        <begin position="560"/>
        <end position="584"/>
    </location>
</feature>
<feature type="region of interest" description="Disordered" evidence="1">
    <location>
        <begin position="1"/>
        <end position="36"/>
    </location>
</feature>
<dbReference type="GO" id="GO:0035091">
    <property type="term" value="F:phosphatidylinositol binding"/>
    <property type="evidence" value="ECO:0007669"/>
    <property type="project" value="TreeGrafter"/>
</dbReference>
<dbReference type="AlphaFoldDB" id="A0A1A5ZX24"/>
<feature type="compositionally biased region" description="Polar residues" evidence="1">
    <location>
        <begin position="19"/>
        <end position="36"/>
    </location>
</feature>
<dbReference type="Proteomes" id="UP000078595">
    <property type="component" value="Chromosome 11"/>
</dbReference>
<reference evidence="4" key="3">
    <citation type="submission" date="2024-02" db="EMBL/GenBank/DDBJ databases">
        <title>Comparative genomics of Cryptococcus and Kwoniella reveals pathogenesis evolution and contrasting modes of karyotype evolution via chromosome fusion or intercentromeric recombination.</title>
        <authorList>
            <person name="Coelho M.A."/>
            <person name="David-Palma M."/>
            <person name="Shea T."/>
            <person name="Bowers K."/>
            <person name="McGinley-Smith S."/>
            <person name="Mohammad A.W."/>
            <person name="Gnirke A."/>
            <person name="Yurkov A.M."/>
            <person name="Nowrousian M."/>
            <person name="Sun S."/>
            <person name="Cuomo C.A."/>
            <person name="Heitman J."/>
        </authorList>
    </citation>
    <scope>NUCLEOTIDE SEQUENCE</scope>
    <source>
        <strain evidence="4">CBS 10117</strain>
    </source>
</reference>
<dbReference type="STRING" id="1296121.A0A1A5ZX24"/>
<reference evidence="3" key="1">
    <citation type="submission" date="2013-07" db="EMBL/GenBank/DDBJ databases">
        <title>The Genome Sequence of Cryptococcus dejecticola CBS10117.</title>
        <authorList>
            <consortium name="The Broad Institute Genome Sequencing Platform"/>
            <person name="Cuomo C."/>
            <person name="Litvintseva A."/>
            <person name="Chen Y."/>
            <person name="Heitman J."/>
            <person name="Sun S."/>
            <person name="Springer D."/>
            <person name="Dromer F."/>
            <person name="Young S.K."/>
            <person name="Zeng Q."/>
            <person name="Gargeya S."/>
            <person name="Fitzgerald M."/>
            <person name="Abouelleil A."/>
            <person name="Alvarado L."/>
            <person name="Berlin A.M."/>
            <person name="Chapman S.B."/>
            <person name="Dewar J."/>
            <person name="Goldberg J."/>
            <person name="Griggs A."/>
            <person name="Gujja S."/>
            <person name="Hansen M."/>
            <person name="Howarth C."/>
            <person name="Imamovic A."/>
            <person name="Larimer J."/>
            <person name="McCowan C."/>
            <person name="Murphy C."/>
            <person name="Pearson M."/>
            <person name="Priest M."/>
            <person name="Roberts A."/>
            <person name="Saif S."/>
            <person name="Shea T."/>
            <person name="Sykes S."/>
            <person name="Wortman J."/>
            <person name="Nusbaum C."/>
            <person name="Birren B."/>
        </authorList>
    </citation>
    <scope>NUCLEOTIDE SEQUENCE [LARGE SCALE GENOMIC DNA]</scope>
    <source>
        <strain evidence="3">CBS 10117</strain>
    </source>
</reference>
<dbReference type="PANTHER" id="PTHR22775:SF3">
    <property type="entry name" value="SORTING NEXIN-13"/>
    <property type="match status" value="1"/>
</dbReference>
<accession>A0A1A5ZX24</accession>
<dbReference type="KEGG" id="kdj:28970812"/>
<keyword evidence="5" id="KW-1185">Reference proteome</keyword>
<feature type="domain" description="PXA" evidence="2">
    <location>
        <begin position="76"/>
        <end position="306"/>
    </location>
</feature>
<feature type="region of interest" description="Disordered" evidence="1">
    <location>
        <begin position="492"/>
        <end position="512"/>
    </location>
</feature>
<evidence type="ECO:0000259" key="2">
    <source>
        <dbReference type="Pfam" id="PF02194"/>
    </source>
</evidence>
<evidence type="ECO:0000256" key="1">
    <source>
        <dbReference type="SAM" id="MobiDB-lite"/>
    </source>
</evidence>
<sequence>MSSSAPSSKPTRPPKNGLSGITSSSNSAAQPPNLTRTKSTVHLPLYRRILFPHDDPSSTIPQIVRGQRGDSPELEVINERLYNLIALALRAYVQSWYIRFSPNRTLSPSINRTIIQPIISPILTDIYLHPDRLCRFLLIDLPTILTLHLKTLDEARSSLEYLPADQEKSNIASASNSNDHVVSGSGNGLGRRYHSRLPLLSISVSSHASTDTVDTPGAGGGIRGEDGEYVVSPLYLKALSSSMINHYIPSTSSQHIEAGQGGRKDAEGITDLEKIMTREILANLVLGSTVKRLVQRWFWYQIILKLLGEPVLKISTRTNSQNAMKEREAAKRGSLDEMVVYWFNTTLQILYTLWNIIINIVALYSASPKEVFPKYQRSWEPTMLFLKEYLGLNRHRNGAKITWSTRLLWGTFELMLGLCGHWLDRLLPHLIFRYILTPQTSLKVIDILEKVLFPDGYPVPSPPDPTEVEVVDLKERTMRRLDEVIPTPMKRVPFAEDGNVNGKEDGVQTRRAGVGSEVELERLLDPIENTSCNAHLVAMLLNCLGATLIPDLVVPSQNDLGGEDDVDDACTEMKEKEKGVRLDE</sequence>
<feature type="compositionally biased region" description="Basic and acidic residues" evidence="1">
    <location>
        <begin position="571"/>
        <end position="584"/>
    </location>
</feature>
<dbReference type="Pfam" id="PF02194">
    <property type="entry name" value="PXA"/>
    <property type="match status" value="1"/>
</dbReference>
<name>A0A1A5ZX24_9TREE</name>
<dbReference type="GeneID" id="28970812"/>